<evidence type="ECO:0000313" key="3">
    <source>
        <dbReference type="Proteomes" id="UP000502921"/>
    </source>
</evidence>
<evidence type="ECO:0000313" key="2">
    <source>
        <dbReference type="EMBL" id="QIQ61226.1"/>
    </source>
</evidence>
<dbReference type="Proteomes" id="UP000502921">
    <property type="component" value="Segment"/>
</dbReference>
<dbReference type="SUPFAM" id="SSF159865">
    <property type="entry name" value="XkdW-like"/>
    <property type="match status" value="1"/>
</dbReference>
<name>A0A6G9L992_9CAUD</name>
<evidence type="ECO:0000259" key="1">
    <source>
        <dbReference type="Pfam" id="PF09636"/>
    </source>
</evidence>
<dbReference type="Gene3D" id="3.30.56.60">
    <property type="entry name" value="XkdW-like"/>
    <property type="match status" value="1"/>
</dbReference>
<keyword evidence="3" id="KW-1185">Reference proteome</keyword>
<gene>
    <name evidence="2" type="ORF">Sam46_gp25</name>
</gene>
<sequence>MKNSIIKRYPGLTPDDVKLRDDGDGIYIEYWNHPKVQPSMEDVLKWYEEDMKNYVPPETLEQKAAHLEQENRELKDKTVSMAASITELYEMLLS</sequence>
<dbReference type="EMBL" id="MN604698">
    <property type="protein sequence ID" value="QIQ61226.1"/>
    <property type="molecule type" value="Genomic_DNA"/>
</dbReference>
<protein>
    <submittedName>
        <fullName evidence="2">XkdW-like protein</fullName>
    </submittedName>
</protein>
<proteinExistence type="predicted"/>
<feature type="domain" description="Bacteriophage SP-beta YorD" evidence="1">
    <location>
        <begin position="3"/>
        <end position="54"/>
    </location>
</feature>
<reference evidence="2 3" key="1">
    <citation type="submission" date="2019-10" db="EMBL/GenBank/DDBJ databases">
        <authorList>
            <person name="Piligrimova E."/>
            <person name="Kazantseva O."/>
            <person name="Shadrin A."/>
            <person name="Zagorodny V."/>
        </authorList>
    </citation>
    <scope>NUCLEOTIDE SEQUENCE [LARGE SCALE GENOMIC DNA]</scope>
</reference>
<dbReference type="Pfam" id="PF09636">
    <property type="entry name" value="XkdW"/>
    <property type="match status" value="1"/>
</dbReference>
<dbReference type="InterPro" id="IPR019094">
    <property type="entry name" value="Phage_SP-beta_YorD"/>
</dbReference>
<dbReference type="InterPro" id="IPR035950">
    <property type="entry name" value="XkdW-like_sf"/>
</dbReference>
<accession>A0A6G9L992</accession>
<organism evidence="2 3">
    <name type="scientific">Bacillus phage vB_BcM_Sam46</name>
    <dbReference type="NCBI Taxonomy" id="2719179"/>
    <lineage>
        <taxon>Viruses</taxon>
        <taxon>Duplodnaviria</taxon>
        <taxon>Heunggongvirae</taxon>
        <taxon>Uroviricota</taxon>
        <taxon>Caudoviricetes</taxon>
        <taxon>Samaravirus</taxon>
        <taxon>Samaravirus sam46</taxon>
    </lineage>
</organism>